<evidence type="ECO:0000256" key="3">
    <source>
        <dbReference type="ARBA" id="ARBA00022490"/>
    </source>
</evidence>
<dbReference type="Gene3D" id="2.30.29.30">
    <property type="entry name" value="Pleckstrin-homology domain (PH domain)/Phosphotyrosine-binding domain (PTB)"/>
    <property type="match status" value="1"/>
</dbReference>
<dbReference type="SUPFAM" id="SSF48425">
    <property type="entry name" value="Sec7 domain"/>
    <property type="match status" value="1"/>
</dbReference>
<dbReference type="SUPFAM" id="SSF50729">
    <property type="entry name" value="PH domain-like"/>
    <property type="match status" value="1"/>
</dbReference>
<evidence type="ECO:0000256" key="11">
    <source>
        <dbReference type="SAM" id="MobiDB-lite"/>
    </source>
</evidence>
<evidence type="ECO:0000256" key="1">
    <source>
        <dbReference type="ARBA" id="ARBA00004496"/>
    </source>
</evidence>
<evidence type="ECO:0000313" key="13">
    <source>
        <dbReference type="Ensembl" id="ENSCLMP00005002309.1"/>
    </source>
</evidence>
<dbReference type="InterPro" id="IPR000904">
    <property type="entry name" value="Sec7_dom"/>
</dbReference>
<evidence type="ECO:0000256" key="7">
    <source>
        <dbReference type="ARBA" id="ARBA00034105"/>
    </source>
</evidence>
<dbReference type="GeneTree" id="ENSGT00940000155908"/>
<reference evidence="13" key="2">
    <citation type="submission" date="2025-09" db="UniProtKB">
        <authorList>
            <consortium name="Ensembl"/>
        </authorList>
    </citation>
    <scope>IDENTIFICATION</scope>
</reference>
<feature type="domain" description="SEC7" evidence="12">
    <location>
        <begin position="276"/>
        <end position="469"/>
    </location>
</feature>
<dbReference type="InterPro" id="IPR023394">
    <property type="entry name" value="Sec7_C_sf"/>
</dbReference>
<dbReference type="GO" id="GO:0030036">
    <property type="term" value="P:actin cytoskeleton organization"/>
    <property type="evidence" value="ECO:0007669"/>
    <property type="project" value="TreeGrafter"/>
</dbReference>
<feature type="region of interest" description="Disordered" evidence="11">
    <location>
        <begin position="635"/>
        <end position="659"/>
    </location>
</feature>
<sequence length="688" mass="75903">RIQTAFRQYQLSKNFQKIRNSLSESKLPRRISLRHPSPSGRNRNAAQRHSYTAGPPPSPAPPQTPGQTLTQLEDCFSDQVSLHSLAQSIDDALRGWSLSEGGDGKGLLMDPGALRAAAESSCLPRSASSLLMAFRDVTVHIDSNNSYTISTATTTTTTSLGNAGGGESGSRKSSVSRMAGGGDGQFAEDPEFPAPPPSEELEMADLGSRRGSAVTALGGGGMEGESGSDRLGSTSTSTSTSISTSAQSNHPEALQALVVSLPRDRCQDPATCRSPTLSTDTHRKRLYRIGLNLFNVNPERGIHFLITRGFVPDTAIGVAHFLLQRKGLSRQMIGEFLGNSKLQFNRDVLDCVVDEMDFSGMELDEALRKFQAHVRVQGEAQKVERLIEAFSQRYCMCNPDVVQQFHNPDTIFILAFAVVLLNTDMYSPNIKPQRKMGLDDFIRNLRGVDDGADIPREMVGGIYERIQQRELRSNEDHVTYVSRVEQSILGLKTILAVPHRRLVCCCRLFEVPDANKPHKQKLSQLQREVFLFNDLLLILKMCPKKKSSASYTFCKAMGLLGMQFHLFSNEYYAHGITMLSPFTSEKKQLVSFCSPSGEELRKFAEELREAITEVNEMEQIHIQWELERQQGIQPSSIHTNGGQVDTHTGHGSPSGASFARADAYDKTGNNNTVEVMPASPALWVWFCI</sequence>
<evidence type="ECO:0000313" key="14">
    <source>
        <dbReference type="Proteomes" id="UP000694565"/>
    </source>
</evidence>
<dbReference type="PANTHER" id="PTHR10663:SF401">
    <property type="entry name" value="IQ MOTIF AND SEC7 DOMAIN-CONTAINING PROTEIN 3 ISOFORM X1"/>
    <property type="match status" value="1"/>
</dbReference>
<feature type="compositionally biased region" description="Polar residues" evidence="11">
    <location>
        <begin position="635"/>
        <end position="655"/>
    </location>
</feature>
<keyword evidence="3" id="KW-0963">Cytoplasm</keyword>
<evidence type="ECO:0000256" key="10">
    <source>
        <dbReference type="ARBA" id="ARBA00067735"/>
    </source>
</evidence>
<evidence type="ECO:0000259" key="12">
    <source>
        <dbReference type="PROSITE" id="PS50190"/>
    </source>
</evidence>
<evidence type="ECO:0000256" key="9">
    <source>
        <dbReference type="ARBA" id="ARBA00065492"/>
    </source>
</evidence>
<name>A0A8C2YWF6_CYCLU</name>
<dbReference type="Pfam" id="PF16453">
    <property type="entry name" value="IQ_SEC7_PH"/>
    <property type="match status" value="1"/>
</dbReference>
<evidence type="ECO:0000256" key="8">
    <source>
        <dbReference type="ARBA" id="ARBA00056967"/>
    </source>
</evidence>
<dbReference type="Gene3D" id="1.10.1000.11">
    <property type="entry name" value="Arf Nucleotide-binding Site Opener,domain 2"/>
    <property type="match status" value="1"/>
</dbReference>
<dbReference type="FunFam" id="1.10.220.20:FF:000001">
    <property type="entry name" value="IQ motif and SEC7 domain-containing protein 1"/>
    <property type="match status" value="1"/>
</dbReference>
<dbReference type="Ensembl" id="ENSCLMT00005002416.1">
    <property type="protein sequence ID" value="ENSCLMP00005002309.1"/>
    <property type="gene ID" value="ENSCLMG00005001184.1"/>
</dbReference>
<organism evidence="13 14">
    <name type="scientific">Cyclopterus lumpus</name>
    <name type="common">Lumpsucker</name>
    <dbReference type="NCBI Taxonomy" id="8103"/>
    <lineage>
        <taxon>Eukaryota</taxon>
        <taxon>Metazoa</taxon>
        <taxon>Chordata</taxon>
        <taxon>Craniata</taxon>
        <taxon>Vertebrata</taxon>
        <taxon>Euteleostomi</taxon>
        <taxon>Actinopterygii</taxon>
        <taxon>Neopterygii</taxon>
        <taxon>Teleostei</taxon>
        <taxon>Neoteleostei</taxon>
        <taxon>Acanthomorphata</taxon>
        <taxon>Eupercaria</taxon>
        <taxon>Perciformes</taxon>
        <taxon>Cottioidei</taxon>
        <taxon>Cottales</taxon>
        <taxon>Cyclopteridae</taxon>
        <taxon>Cyclopterus</taxon>
    </lineage>
</organism>
<keyword evidence="5" id="KW-0770">Synapse</keyword>
<dbReference type="GO" id="GO:0032012">
    <property type="term" value="P:regulation of ARF protein signal transduction"/>
    <property type="evidence" value="ECO:0007669"/>
    <property type="project" value="InterPro"/>
</dbReference>
<keyword evidence="6" id="KW-0175">Coiled coil</keyword>
<dbReference type="CDD" id="cd13318">
    <property type="entry name" value="PH_IQSEC"/>
    <property type="match status" value="1"/>
</dbReference>
<feature type="region of interest" description="Disordered" evidence="11">
    <location>
        <begin position="21"/>
        <end position="67"/>
    </location>
</feature>
<reference evidence="13" key="1">
    <citation type="submission" date="2025-08" db="UniProtKB">
        <authorList>
            <consortium name="Ensembl"/>
        </authorList>
    </citation>
    <scope>IDENTIFICATION</scope>
</reference>
<accession>A0A8C2YWF6</accession>
<dbReference type="Proteomes" id="UP000694565">
    <property type="component" value="Unplaced"/>
</dbReference>
<feature type="compositionally biased region" description="Pro residues" evidence="11">
    <location>
        <begin position="54"/>
        <end position="64"/>
    </location>
</feature>
<dbReference type="SMART" id="SM00222">
    <property type="entry name" value="Sec7"/>
    <property type="match status" value="1"/>
</dbReference>
<dbReference type="PROSITE" id="PS50096">
    <property type="entry name" value="IQ"/>
    <property type="match status" value="1"/>
</dbReference>
<feature type="region of interest" description="Disordered" evidence="11">
    <location>
        <begin position="155"/>
        <end position="250"/>
    </location>
</feature>
<comment type="subcellular location">
    <subcellularLocation>
        <location evidence="1">Cytoplasm</location>
    </subcellularLocation>
    <subcellularLocation>
        <location evidence="7">Postsynaptic density</location>
    </subcellularLocation>
</comment>
<keyword evidence="14" id="KW-1185">Reference proteome</keyword>
<protein>
    <recommendedName>
        <fullName evidence="10">IQ motif and SEC7 domain-containing protein 3</fullName>
    </recommendedName>
</protein>
<feature type="compositionally biased region" description="Low complexity" evidence="11">
    <location>
        <begin position="233"/>
        <end position="245"/>
    </location>
</feature>
<dbReference type="FunFam" id="1.10.1000.11:FF:000001">
    <property type="entry name" value="IQ motif and SEC7 domain-containing protein 1"/>
    <property type="match status" value="1"/>
</dbReference>
<keyword evidence="4" id="KW-0597">Phosphoprotein</keyword>
<feature type="compositionally biased region" description="Polar residues" evidence="11">
    <location>
        <begin position="39"/>
        <end position="50"/>
    </location>
</feature>
<dbReference type="InterPro" id="IPR033742">
    <property type="entry name" value="IQSEC_PH"/>
</dbReference>
<dbReference type="InterPro" id="IPR011993">
    <property type="entry name" value="PH-like_dom_sf"/>
</dbReference>
<evidence type="ECO:0000256" key="2">
    <source>
        <dbReference type="ARBA" id="ARBA00006248"/>
    </source>
</evidence>
<evidence type="ECO:0000256" key="6">
    <source>
        <dbReference type="ARBA" id="ARBA00023054"/>
    </source>
</evidence>
<dbReference type="PANTHER" id="PTHR10663">
    <property type="entry name" value="GUANYL-NUCLEOTIDE EXCHANGE FACTOR"/>
    <property type="match status" value="1"/>
</dbReference>
<dbReference type="PROSITE" id="PS50190">
    <property type="entry name" value="SEC7"/>
    <property type="match status" value="1"/>
</dbReference>
<comment type="function">
    <text evidence="8">Acts as a guanine nucleotide exchange factor (GEF) for ARF1.</text>
</comment>
<dbReference type="AlphaFoldDB" id="A0A8C2YWF6"/>
<dbReference type="CDD" id="cd00171">
    <property type="entry name" value="Sec7"/>
    <property type="match status" value="1"/>
</dbReference>
<evidence type="ECO:0000256" key="4">
    <source>
        <dbReference type="ARBA" id="ARBA00022553"/>
    </source>
</evidence>
<dbReference type="GO" id="GO:0014069">
    <property type="term" value="C:postsynaptic density"/>
    <property type="evidence" value="ECO:0007669"/>
    <property type="project" value="UniProtKB-SubCell"/>
</dbReference>
<dbReference type="Gene3D" id="1.10.220.20">
    <property type="match status" value="1"/>
</dbReference>
<comment type="similarity">
    <text evidence="2">Belongs to the BRAG family.</text>
</comment>
<dbReference type="GO" id="GO:0005085">
    <property type="term" value="F:guanyl-nucleotide exchange factor activity"/>
    <property type="evidence" value="ECO:0007669"/>
    <property type="project" value="InterPro"/>
</dbReference>
<dbReference type="GO" id="GO:0005737">
    <property type="term" value="C:cytoplasm"/>
    <property type="evidence" value="ECO:0007669"/>
    <property type="project" value="UniProtKB-SubCell"/>
</dbReference>
<evidence type="ECO:0000256" key="5">
    <source>
        <dbReference type="ARBA" id="ARBA00023018"/>
    </source>
</evidence>
<comment type="subunit">
    <text evidence="9">Interacts with DLG1 and DLG4. Interacts with GPHN.</text>
</comment>
<dbReference type="Pfam" id="PF01369">
    <property type="entry name" value="Sec7"/>
    <property type="match status" value="1"/>
</dbReference>
<dbReference type="FunFam" id="2.30.29.30:FF:000096">
    <property type="entry name" value="IQ motif and SEC7 domain-containing protein 3"/>
    <property type="match status" value="1"/>
</dbReference>
<proteinExistence type="inferred from homology"/>
<dbReference type="InterPro" id="IPR035999">
    <property type="entry name" value="Sec7_dom_sf"/>
</dbReference>